<name>A0ABW1NTV7_9ACTN</name>
<feature type="domain" description="DUF397" evidence="2">
    <location>
        <begin position="7"/>
        <end position="61"/>
    </location>
</feature>
<proteinExistence type="predicted"/>
<comment type="caution">
    <text evidence="3">The sequence shown here is derived from an EMBL/GenBank/DDBJ whole genome shotgun (WGS) entry which is preliminary data.</text>
</comment>
<dbReference type="Proteomes" id="UP001596137">
    <property type="component" value="Unassembled WGS sequence"/>
</dbReference>
<dbReference type="RefSeq" id="WP_380760159.1">
    <property type="nucleotide sequence ID" value="NZ_JBHSRF010000068.1"/>
</dbReference>
<reference evidence="4" key="1">
    <citation type="journal article" date="2019" name="Int. J. Syst. Evol. Microbiol.">
        <title>The Global Catalogue of Microorganisms (GCM) 10K type strain sequencing project: providing services to taxonomists for standard genome sequencing and annotation.</title>
        <authorList>
            <consortium name="The Broad Institute Genomics Platform"/>
            <consortium name="The Broad Institute Genome Sequencing Center for Infectious Disease"/>
            <person name="Wu L."/>
            <person name="Ma J."/>
        </authorList>
    </citation>
    <scope>NUCLEOTIDE SEQUENCE [LARGE SCALE GENOMIC DNA]</scope>
    <source>
        <strain evidence="4">JCM 30346</strain>
    </source>
</reference>
<dbReference type="Pfam" id="PF04149">
    <property type="entry name" value="DUF397"/>
    <property type="match status" value="1"/>
</dbReference>
<keyword evidence="4" id="KW-1185">Reference proteome</keyword>
<dbReference type="EMBL" id="JBHSRF010000068">
    <property type="protein sequence ID" value="MFC6085722.1"/>
    <property type="molecule type" value="Genomic_DNA"/>
</dbReference>
<evidence type="ECO:0000313" key="4">
    <source>
        <dbReference type="Proteomes" id="UP001596137"/>
    </source>
</evidence>
<accession>A0ABW1NTV7</accession>
<feature type="region of interest" description="Disordered" evidence="1">
    <location>
        <begin position="1"/>
        <end position="22"/>
    </location>
</feature>
<gene>
    <name evidence="3" type="ORF">ACFP1K_31465</name>
</gene>
<organism evidence="3 4">
    <name type="scientific">Sphaerisporangium aureirubrum</name>
    <dbReference type="NCBI Taxonomy" id="1544736"/>
    <lineage>
        <taxon>Bacteria</taxon>
        <taxon>Bacillati</taxon>
        <taxon>Actinomycetota</taxon>
        <taxon>Actinomycetes</taxon>
        <taxon>Streptosporangiales</taxon>
        <taxon>Streptosporangiaceae</taxon>
        <taxon>Sphaerisporangium</taxon>
    </lineage>
</organism>
<evidence type="ECO:0000256" key="1">
    <source>
        <dbReference type="SAM" id="MobiDB-lite"/>
    </source>
</evidence>
<feature type="compositionally biased region" description="Polar residues" evidence="1">
    <location>
        <begin position="1"/>
        <end position="16"/>
    </location>
</feature>
<dbReference type="InterPro" id="IPR007278">
    <property type="entry name" value="DUF397"/>
</dbReference>
<protein>
    <submittedName>
        <fullName evidence="3">DUF397 domain-containing protein</fullName>
    </submittedName>
</protein>
<evidence type="ECO:0000313" key="3">
    <source>
        <dbReference type="EMBL" id="MFC6085722.1"/>
    </source>
</evidence>
<sequence>MNNLQNAQWHKSTHSGSDGGNCVEVSTSVPGVVLVRDSKNVAGPALLLPGAEWSAFVGGIKAGLIDV</sequence>
<evidence type="ECO:0000259" key="2">
    <source>
        <dbReference type="Pfam" id="PF04149"/>
    </source>
</evidence>